<protein>
    <submittedName>
        <fullName evidence="2">Uncharacterized protein</fullName>
    </submittedName>
</protein>
<keyword evidence="3" id="KW-1185">Reference proteome</keyword>
<name>A0A238XWI3_HALVU</name>
<keyword evidence="1" id="KW-1133">Transmembrane helix</keyword>
<keyword evidence="1" id="KW-0812">Transmembrane</keyword>
<sequence>MNRAALEVEDLLKIVLGLVILWLLLEIIGSLLSITLTLFNALPTLIGLLIVVLIVLWLTDRI</sequence>
<feature type="transmembrane region" description="Helical" evidence="1">
    <location>
        <begin position="38"/>
        <end position="58"/>
    </location>
</feature>
<proteinExistence type="predicted"/>
<organism evidence="2 3">
    <name type="scientific">Halorubrum vacuolatum</name>
    <name type="common">Natronobacterium vacuolatum</name>
    <dbReference type="NCBI Taxonomy" id="63740"/>
    <lineage>
        <taxon>Archaea</taxon>
        <taxon>Methanobacteriati</taxon>
        <taxon>Methanobacteriota</taxon>
        <taxon>Stenosarchaea group</taxon>
        <taxon>Halobacteria</taxon>
        <taxon>Halobacteriales</taxon>
        <taxon>Haloferacaceae</taxon>
        <taxon>Halorubrum</taxon>
    </lineage>
</organism>
<dbReference type="Proteomes" id="UP000198397">
    <property type="component" value="Unassembled WGS sequence"/>
</dbReference>
<accession>A0A238XWI3</accession>
<evidence type="ECO:0000313" key="2">
    <source>
        <dbReference type="EMBL" id="SNR62803.1"/>
    </source>
</evidence>
<dbReference type="AlphaFoldDB" id="A0A238XWI3"/>
<dbReference type="RefSeq" id="WP_089385787.1">
    <property type="nucleotide sequence ID" value="NZ_FZNQ01000024.1"/>
</dbReference>
<gene>
    <name evidence="2" type="ORF">SAMN06264855_1248</name>
</gene>
<evidence type="ECO:0000313" key="3">
    <source>
        <dbReference type="Proteomes" id="UP000198397"/>
    </source>
</evidence>
<feature type="transmembrane region" description="Helical" evidence="1">
    <location>
        <begin position="12"/>
        <end position="32"/>
    </location>
</feature>
<dbReference type="InterPro" id="IPR055976">
    <property type="entry name" value="DUF7554"/>
</dbReference>
<reference evidence="2 3" key="1">
    <citation type="submission" date="2017-06" db="EMBL/GenBank/DDBJ databases">
        <authorList>
            <person name="Kim H.J."/>
            <person name="Triplett B.A."/>
        </authorList>
    </citation>
    <scope>NUCLEOTIDE SEQUENCE [LARGE SCALE GENOMIC DNA]</scope>
    <source>
        <strain evidence="2 3">DSM 8800</strain>
    </source>
</reference>
<dbReference type="Pfam" id="PF24431">
    <property type="entry name" value="DUF7554"/>
    <property type="match status" value="1"/>
</dbReference>
<keyword evidence="1" id="KW-0472">Membrane</keyword>
<evidence type="ECO:0000256" key="1">
    <source>
        <dbReference type="SAM" id="Phobius"/>
    </source>
</evidence>
<dbReference type="EMBL" id="FZNQ01000024">
    <property type="protein sequence ID" value="SNR62803.1"/>
    <property type="molecule type" value="Genomic_DNA"/>
</dbReference>